<accession>A0A938ZCD2</accession>
<feature type="transmembrane region" description="Helical" evidence="2">
    <location>
        <begin position="325"/>
        <end position="342"/>
    </location>
</feature>
<evidence type="ECO:0000256" key="2">
    <source>
        <dbReference type="SAM" id="Phobius"/>
    </source>
</evidence>
<feature type="transmembrane region" description="Helical" evidence="2">
    <location>
        <begin position="482"/>
        <end position="500"/>
    </location>
</feature>
<comment type="caution">
    <text evidence="3">The sequence shown here is derived from an EMBL/GenBank/DDBJ whole genome shotgun (WGS) entry which is preliminary data.</text>
</comment>
<feature type="compositionally biased region" description="Polar residues" evidence="1">
    <location>
        <begin position="398"/>
        <end position="409"/>
    </location>
</feature>
<feature type="compositionally biased region" description="Polar residues" evidence="1">
    <location>
        <begin position="417"/>
        <end position="429"/>
    </location>
</feature>
<keyword evidence="2" id="KW-0812">Transmembrane</keyword>
<feature type="transmembrane region" description="Helical" evidence="2">
    <location>
        <begin position="302"/>
        <end position="319"/>
    </location>
</feature>
<dbReference type="AlphaFoldDB" id="A0A938ZCD2"/>
<evidence type="ECO:0000256" key="1">
    <source>
        <dbReference type="SAM" id="MobiDB-lite"/>
    </source>
</evidence>
<dbReference type="Proteomes" id="UP000737612">
    <property type="component" value="Unassembled WGS sequence"/>
</dbReference>
<sequence>MSMRWLTILQFLEIFAAYGIVTLFLPWRILGKRFHRFSVAEQLIAYFFAGNFYIIYLVYLLQFLRISSRVTLLLGTAGPFLFVWIRKRKKQIPGAIESLLVWIERLLDKEWGKKTSLVQLRRAVSERCFRGKRKQWLHALPEIAVLLAAIAAITYVYGPNMVETFGYKASDIPVHNYWINELERNNIWVAGVYPYGFHIVIYYLHMVFGIPTYVLLRIFGVVQTYFVYLALVAALKMVCRGRFTPYFGILFYVMDIFNWSTYARFESALPQEFSMIFVLTSVCMAIRFFQEFAKERNGNCRWYLVQFAIGFSLTLTVHFYGTMAAGLFCIGVAVGFCFRFFRWNYFRRILITGILSVLLSVLPMAAGVAMGKGLQGSLYWGMNVITGDKKQEDADTAGTLSQDGVSDSLTAGEKESSGNTTKNGETGSVLSQSRIEELRKEAEERIQKQQKPLAERLKEKGSAVRESIRINVMNVKPHMAEITLGSIAVLLLLGIFLLVLRENGFAGAVLSAAVYLLCMCSLQCASLLHLPALMDANRCGIFLCYAICFAWALGVDAVVYLAIRWWKRRWLGEMASLLTLVTAVTAVLSQGLIREPVKVGALEDNGAMVCVTNILRENKDFTWTICSANDELRMTEFYGYHYETITLLNQLKDLGQNPEIIIPTKCVYFFIEKIPVSVDGSTGHEEVTEEGAKEPVPGGSGILPYTKESRWITMSHMYEWAQRFQELYPNETEVYYESDSFICYRLQQNVNSSYNLAIDYGYNNPMPK</sequence>
<dbReference type="EMBL" id="JAFHBD010000057">
    <property type="protein sequence ID" value="MBN2954106.1"/>
    <property type="molecule type" value="Genomic_DNA"/>
</dbReference>
<keyword evidence="2" id="KW-0472">Membrane</keyword>
<proteinExistence type="predicted"/>
<feature type="transmembrane region" description="Helical" evidence="2">
    <location>
        <begin position="6"/>
        <end position="31"/>
    </location>
</feature>
<feature type="transmembrane region" description="Helical" evidence="2">
    <location>
        <begin position="66"/>
        <end position="85"/>
    </location>
</feature>
<feature type="transmembrane region" description="Helical" evidence="2">
    <location>
        <begin position="349"/>
        <end position="370"/>
    </location>
</feature>
<evidence type="ECO:0000313" key="4">
    <source>
        <dbReference type="Proteomes" id="UP000737612"/>
    </source>
</evidence>
<reference evidence="3" key="1">
    <citation type="submission" date="2021-02" db="EMBL/GenBank/DDBJ databases">
        <title>Metagenome-assembled genomes from human diarrheal sample B26.</title>
        <authorList>
            <person name="Ateba T.P."/>
            <person name="Alayande K.A."/>
            <person name="Mwanza M."/>
        </authorList>
    </citation>
    <scope>NUCLEOTIDE SEQUENCE</scope>
    <source>
        <strain evidence="3">06WH</strain>
    </source>
</reference>
<feature type="transmembrane region" description="Helical" evidence="2">
    <location>
        <begin position="136"/>
        <end position="157"/>
    </location>
</feature>
<feature type="transmembrane region" description="Helical" evidence="2">
    <location>
        <begin position="540"/>
        <end position="563"/>
    </location>
</feature>
<keyword evidence="2" id="KW-1133">Transmembrane helix</keyword>
<protein>
    <submittedName>
        <fullName evidence="3">Uncharacterized protein</fullName>
    </submittedName>
</protein>
<gene>
    <name evidence="3" type="ORF">JTJ23_11080</name>
</gene>
<name>A0A938ZCD2_9FIRM</name>
<feature type="transmembrane region" description="Helical" evidence="2">
    <location>
        <begin position="202"/>
        <end position="231"/>
    </location>
</feature>
<organism evidence="3 4">
    <name type="scientific">Fusicatenibacter saccharivorans</name>
    <dbReference type="NCBI Taxonomy" id="1150298"/>
    <lineage>
        <taxon>Bacteria</taxon>
        <taxon>Bacillati</taxon>
        <taxon>Bacillota</taxon>
        <taxon>Clostridia</taxon>
        <taxon>Lachnospirales</taxon>
        <taxon>Lachnospiraceae</taxon>
        <taxon>Fusicatenibacter</taxon>
    </lineage>
</organism>
<feature type="transmembrane region" description="Helical" evidence="2">
    <location>
        <begin position="512"/>
        <end position="534"/>
    </location>
</feature>
<feature type="transmembrane region" description="Helical" evidence="2">
    <location>
        <begin position="575"/>
        <end position="593"/>
    </location>
</feature>
<feature type="transmembrane region" description="Helical" evidence="2">
    <location>
        <begin position="273"/>
        <end position="290"/>
    </location>
</feature>
<feature type="transmembrane region" description="Helical" evidence="2">
    <location>
        <begin position="43"/>
        <end position="60"/>
    </location>
</feature>
<feature type="region of interest" description="Disordered" evidence="1">
    <location>
        <begin position="393"/>
        <end position="429"/>
    </location>
</feature>
<evidence type="ECO:0000313" key="3">
    <source>
        <dbReference type="EMBL" id="MBN2954106.1"/>
    </source>
</evidence>